<dbReference type="GO" id="GO:0005886">
    <property type="term" value="C:plasma membrane"/>
    <property type="evidence" value="ECO:0007669"/>
    <property type="project" value="UniProtKB-SubCell"/>
</dbReference>
<evidence type="ECO:0000313" key="10">
    <source>
        <dbReference type="EMBL" id="KAK7324710.1"/>
    </source>
</evidence>
<evidence type="ECO:0000313" key="11">
    <source>
        <dbReference type="Proteomes" id="UP001367508"/>
    </source>
</evidence>
<dbReference type="EMBL" id="JAYMYQ010000006">
    <property type="protein sequence ID" value="KAK7324710.1"/>
    <property type="molecule type" value="Genomic_DNA"/>
</dbReference>
<proteinExistence type="inferred from homology"/>
<keyword evidence="5" id="KW-0256">Endoplasmic reticulum</keyword>
<evidence type="ECO:0000256" key="2">
    <source>
        <dbReference type="ARBA" id="ARBA00004389"/>
    </source>
</evidence>
<dbReference type="PANTHER" id="PTHR32219:SF2">
    <property type="entry name" value="PROTON PUMP-INTERACTOR 1"/>
    <property type="match status" value="1"/>
</dbReference>
<reference evidence="10 11" key="1">
    <citation type="submission" date="2024-01" db="EMBL/GenBank/DDBJ databases">
        <title>The genomes of 5 underutilized Papilionoideae crops provide insights into root nodulation and disease resistanc.</title>
        <authorList>
            <person name="Jiang F."/>
        </authorList>
    </citation>
    <scope>NUCLEOTIDE SEQUENCE [LARGE SCALE GENOMIC DNA]</scope>
    <source>
        <strain evidence="10">LVBAO_FW01</strain>
        <tissue evidence="10">Leaves</tissue>
    </source>
</reference>
<keyword evidence="11" id="KW-1185">Reference proteome</keyword>
<keyword evidence="6" id="KW-1133">Transmembrane helix</keyword>
<keyword evidence="7" id="KW-0175">Coiled coil</keyword>
<name>A0AAN9Q4T9_CANGL</name>
<evidence type="ECO:0000256" key="3">
    <source>
        <dbReference type="ARBA" id="ARBA00022475"/>
    </source>
</evidence>
<protein>
    <submittedName>
        <fullName evidence="10">Uncharacterized protein</fullName>
    </submittedName>
</protein>
<comment type="subcellular location">
    <subcellularLocation>
        <location evidence="1">Cell membrane</location>
        <topology evidence="1">Single-pass membrane protein</topology>
    </subcellularLocation>
    <subcellularLocation>
        <location evidence="2">Endoplasmic reticulum membrane</location>
        <topology evidence="2">Single-pass membrane protein</topology>
    </subcellularLocation>
</comment>
<keyword evidence="3" id="KW-1003">Cell membrane</keyword>
<comment type="similarity">
    <text evidence="9">Belongs to the plant Proton pump-interactor protein family.</text>
</comment>
<dbReference type="GO" id="GO:0005789">
    <property type="term" value="C:endoplasmic reticulum membrane"/>
    <property type="evidence" value="ECO:0007669"/>
    <property type="project" value="UniProtKB-SubCell"/>
</dbReference>
<dbReference type="InterPro" id="IPR055282">
    <property type="entry name" value="PPI1-4"/>
</dbReference>
<keyword evidence="8" id="KW-0472">Membrane</keyword>
<evidence type="ECO:0000256" key="1">
    <source>
        <dbReference type="ARBA" id="ARBA00004162"/>
    </source>
</evidence>
<evidence type="ECO:0000256" key="6">
    <source>
        <dbReference type="ARBA" id="ARBA00022989"/>
    </source>
</evidence>
<dbReference type="Proteomes" id="UP001367508">
    <property type="component" value="Unassembled WGS sequence"/>
</dbReference>
<comment type="caution">
    <text evidence="10">The sequence shown here is derived from an EMBL/GenBank/DDBJ whole genome shotgun (WGS) entry which is preliminary data.</text>
</comment>
<dbReference type="PANTHER" id="PTHR32219">
    <property type="entry name" value="RNA-BINDING PROTEIN YLMH-RELATED"/>
    <property type="match status" value="1"/>
</dbReference>
<evidence type="ECO:0000256" key="7">
    <source>
        <dbReference type="ARBA" id="ARBA00023054"/>
    </source>
</evidence>
<dbReference type="AlphaFoldDB" id="A0AAN9Q4T9"/>
<evidence type="ECO:0000256" key="4">
    <source>
        <dbReference type="ARBA" id="ARBA00022692"/>
    </source>
</evidence>
<evidence type="ECO:0000256" key="5">
    <source>
        <dbReference type="ARBA" id="ARBA00022824"/>
    </source>
</evidence>
<evidence type="ECO:0000256" key="9">
    <source>
        <dbReference type="ARBA" id="ARBA00038080"/>
    </source>
</evidence>
<evidence type="ECO:0000256" key="8">
    <source>
        <dbReference type="ARBA" id="ARBA00023136"/>
    </source>
</evidence>
<gene>
    <name evidence="10" type="ORF">VNO77_28496</name>
</gene>
<sequence length="381" mass="45313">MDGSTVVPLSFCIHKISYPLKVLTSECRVSKVRKRDIMEEKETMSPPSSSLERTQVLEDSVYVSKLVHQFYFVKHWPTDPDSISQIKRIESEVEKMNQDICEITERIEEKMSERNHLDSRLERLNYCQREWRDRMARKGKILNDLFVAFDELCLVNYAPKKKSNKACFKGELDYHLLNSLMLHGCKSLAEEKQILSHTNIQQRDAASFKSLEVLERTIRWNDYLNNWQKFLREIEEFQIQRERGPGSDNASVKGKISNYESLKKLKKSIKDEIKHICHDSLENRRTVVANRTRIRHVQKELEAIDQGIYSLREKLTERHQKKGQAYQSILKLKNLYNEEVGKFMLEWNKNKAFREDYEKKVLKSLERRQLSRDGRRRLLDR</sequence>
<organism evidence="10 11">
    <name type="scientific">Canavalia gladiata</name>
    <name type="common">Sword bean</name>
    <name type="synonym">Dolichos gladiatus</name>
    <dbReference type="NCBI Taxonomy" id="3824"/>
    <lineage>
        <taxon>Eukaryota</taxon>
        <taxon>Viridiplantae</taxon>
        <taxon>Streptophyta</taxon>
        <taxon>Embryophyta</taxon>
        <taxon>Tracheophyta</taxon>
        <taxon>Spermatophyta</taxon>
        <taxon>Magnoliopsida</taxon>
        <taxon>eudicotyledons</taxon>
        <taxon>Gunneridae</taxon>
        <taxon>Pentapetalae</taxon>
        <taxon>rosids</taxon>
        <taxon>fabids</taxon>
        <taxon>Fabales</taxon>
        <taxon>Fabaceae</taxon>
        <taxon>Papilionoideae</taxon>
        <taxon>50 kb inversion clade</taxon>
        <taxon>NPAAA clade</taxon>
        <taxon>indigoferoid/millettioid clade</taxon>
        <taxon>Phaseoleae</taxon>
        <taxon>Canavalia</taxon>
    </lineage>
</organism>
<accession>A0AAN9Q4T9</accession>
<keyword evidence="4" id="KW-0812">Transmembrane</keyword>